<dbReference type="PANTHER" id="PTHR30146">
    <property type="entry name" value="LACI-RELATED TRANSCRIPTIONAL REPRESSOR"/>
    <property type="match status" value="1"/>
</dbReference>
<reference evidence="5 6" key="1">
    <citation type="submission" date="2016-09" db="EMBL/GenBank/DDBJ databases">
        <title>Complete genome sequence of Actinomyces hongkongensis HKU8.</title>
        <authorList>
            <person name="Gao Y.-X."/>
            <person name="Zhou Y.-Y."/>
            <person name="Xie Y."/>
            <person name="Wang M."/>
            <person name="Wang S.-J."/>
            <person name="Shen S.-G."/>
        </authorList>
    </citation>
    <scope>NUCLEOTIDE SEQUENCE [LARGE SCALE GENOMIC DNA]</scope>
    <source>
        <strain evidence="5 6">HKU8</strain>
    </source>
</reference>
<dbReference type="PROSITE" id="PS50932">
    <property type="entry name" value="HTH_LACI_2"/>
    <property type="match status" value="1"/>
</dbReference>
<dbReference type="EMBL" id="CP017298">
    <property type="protein sequence ID" value="AOS47526.1"/>
    <property type="molecule type" value="Genomic_DNA"/>
</dbReference>
<keyword evidence="6" id="KW-1185">Reference proteome</keyword>
<dbReference type="STRING" id="178339.BH719_06435"/>
<dbReference type="Gene3D" id="3.40.50.2300">
    <property type="match status" value="2"/>
</dbReference>
<dbReference type="RefSeq" id="WP_009744003.1">
    <property type="nucleotide sequence ID" value="NZ_CP017298.1"/>
</dbReference>
<protein>
    <recommendedName>
        <fullName evidence="4">HTH lacI-type domain-containing protein</fullName>
    </recommendedName>
</protein>
<dbReference type="Pfam" id="PF00356">
    <property type="entry name" value="LacI"/>
    <property type="match status" value="1"/>
</dbReference>
<dbReference type="Pfam" id="PF13377">
    <property type="entry name" value="Peripla_BP_3"/>
    <property type="match status" value="1"/>
</dbReference>
<dbReference type="Proteomes" id="UP000095214">
    <property type="component" value="Chromosome"/>
</dbReference>
<accession>A0A1D8B328</accession>
<feature type="domain" description="HTH lacI-type" evidence="4">
    <location>
        <begin position="15"/>
        <end position="69"/>
    </location>
</feature>
<organism evidence="5 6">
    <name type="scientific">Pauljensenia hongkongensis</name>
    <dbReference type="NCBI Taxonomy" id="178339"/>
    <lineage>
        <taxon>Bacteria</taxon>
        <taxon>Bacillati</taxon>
        <taxon>Actinomycetota</taxon>
        <taxon>Actinomycetes</taxon>
        <taxon>Actinomycetales</taxon>
        <taxon>Actinomycetaceae</taxon>
        <taxon>Pauljensenia</taxon>
    </lineage>
</organism>
<dbReference type="SUPFAM" id="SSF53822">
    <property type="entry name" value="Periplasmic binding protein-like I"/>
    <property type="match status" value="1"/>
</dbReference>
<evidence type="ECO:0000256" key="2">
    <source>
        <dbReference type="ARBA" id="ARBA00023125"/>
    </source>
</evidence>
<sequence>MIDTGNTGPAPRQRVTIAMIAEAAGTSRATVSKALNGRTDVSAATRDSIAAIATELGYRPTGAAQAVQSIAFVTNEFDSIYTAHVLSGAISECAGQGYLLTSGHLGIGGAPDATRPLSDAWLSAVSRTHIGVIVATTHVDPSLVRGCGRLGLHLVAVDPKGPVEEGVTTIGATNWNGALTATQHLIGLGHRRIAFSRGATDSMPAGEREQGYRSAMRMAGLDVPPALVGGDDYSFASGHSSALSFLRLPEFERPTAIMCASDLVALGAIEACRSLGVAVPRDCSVIGFDDSELAALSSPPLTSVRQPMRHMGEAAARAVIDQHEGRTSASHPMRLETRLVIRDSTCPAPGAGHA</sequence>
<evidence type="ECO:0000259" key="4">
    <source>
        <dbReference type="PROSITE" id="PS50932"/>
    </source>
</evidence>
<dbReference type="AlphaFoldDB" id="A0A1D8B328"/>
<dbReference type="SUPFAM" id="SSF47413">
    <property type="entry name" value="lambda repressor-like DNA-binding domains"/>
    <property type="match status" value="1"/>
</dbReference>
<evidence type="ECO:0000256" key="3">
    <source>
        <dbReference type="ARBA" id="ARBA00023163"/>
    </source>
</evidence>
<dbReference type="PANTHER" id="PTHR30146:SF153">
    <property type="entry name" value="LACTOSE OPERON REPRESSOR"/>
    <property type="match status" value="1"/>
</dbReference>
<dbReference type="InterPro" id="IPR028082">
    <property type="entry name" value="Peripla_BP_I"/>
</dbReference>
<proteinExistence type="predicted"/>
<dbReference type="GO" id="GO:0003700">
    <property type="term" value="F:DNA-binding transcription factor activity"/>
    <property type="evidence" value="ECO:0007669"/>
    <property type="project" value="TreeGrafter"/>
</dbReference>
<keyword evidence="3" id="KW-0804">Transcription</keyword>
<keyword evidence="2" id="KW-0238">DNA-binding</keyword>
<dbReference type="GO" id="GO:0000976">
    <property type="term" value="F:transcription cis-regulatory region binding"/>
    <property type="evidence" value="ECO:0007669"/>
    <property type="project" value="TreeGrafter"/>
</dbReference>
<keyword evidence="1" id="KW-0805">Transcription regulation</keyword>
<gene>
    <name evidence="5" type="ORF">BH719_06435</name>
</gene>
<dbReference type="SMART" id="SM00354">
    <property type="entry name" value="HTH_LACI"/>
    <property type="match status" value="1"/>
</dbReference>
<dbReference type="KEGG" id="phon:BH719_06435"/>
<dbReference type="InterPro" id="IPR046335">
    <property type="entry name" value="LacI/GalR-like_sensor"/>
</dbReference>
<dbReference type="InterPro" id="IPR010982">
    <property type="entry name" value="Lambda_DNA-bd_dom_sf"/>
</dbReference>
<dbReference type="CDD" id="cd01392">
    <property type="entry name" value="HTH_LacI"/>
    <property type="match status" value="1"/>
</dbReference>
<evidence type="ECO:0000313" key="6">
    <source>
        <dbReference type="Proteomes" id="UP000095214"/>
    </source>
</evidence>
<name>A0A1D8B328_9ACTO</name>
<evidence type="ECO:0000313" key="5">
    <source>
        <dbReference type="EMBL" id="AOS47526.1"/>
    </source>
</evidence>
<dbReference type="InterPro" id="IPR000843">
    <property type="entry name" value="HTH_LacI"/>
</dbReference>
<evidence type="ECO:0000256" key="1">
    <source>
        <dbReference type="ARBA" id="ARBA00023015"/>
    </source>
</evidence>
<dbReference type="OrthoDB" id="9785139at2"/>
<dbReference type="Gene3D" id="1.10.260.40">
    <property type="entry name" value="lambda repressor-like DNA-binding domains"/>
    <property type="match status" value="1"/>
</dbReference>